<reference evidence="2 3" key="1">
    <citation type="submission" date="2017-11" db="EMBL/GenBank/DDBJ databases">
        <title>The genome sequence of Pantoea rodasii DSM 26611.</title>
        <authorList>
            <person name="Gao J."/>
            <person name="Mao X."/>
            <person name="Sun J."/>
        </authorList>
    </citation>
    <scope>NUCLEOTIDE SEQUENCE [LARGE SCALE GENOMIC DNA]</scope>
    <source>
        <strain evidence="2 3">DSM 26611</strain>
    </source>
</reference>
<comment type="caution">
    <text evidence="2">The sequence shown here is derived from an EMBL/GenBank/DDBJ whole genome shotgun (WGS) entry which is preliminary data.</text>
</comment>
<dbReference type="Proteomes" id="UP000232062">
    <property type="component" value="Unassembled WGS sequence"/>
</dbReference>
<dbReference type="STRING" id="1076549.HA45_01500"/>
<keyword evidence="1" id="KW-0472">Membrane</keyword>
<dbReference type="EMBL" id="PIQI01000027">
    <property type="protein sequence ID" value="PJZ03707.1"/>
    <property type="molecule type" value="Genomic_DNA"/>
</dbReference>
<sequence>MRARTVINGIHWLITVMLLAFVWFTHQPDPRADDSLQGVRQVSAGLWLYTTQNHDGGATVPTVFRYYFHDASGADVKELNAEFPFLTGGGTISSVAVDGDKIHVDYSGKVYGIENKSGPYSLSYSIK</sequence>
<feature type="transmembrane region" description="Helical" evidence="1">
    <location>
        <begin position="6"/>
        <end position="24"/>
    </location>
</feature>
<organism evidence="2 3">
    <name type="scientific">Pantoea rodasii</name>
    <dbReference type="NCBI Taxonomy" id="1076549"/>
    <lineage>
        <taxon>Bacteria</taxon>
        <taxon>Pseudomonadati</taxon>
        <taxon>Pseudomonadota</taxon>
        <taxon>Gammaproteobacteria</taxon>
        <taxon>Enterobacterales</taxon>
        <taxon>Erwiniaceae</taxon>
        <taxon>Pantoea</taxon>
    </lineage>
</organism>
<dbReference type="AlphaFoldDB" id="A0A2M9W848"/>
<evidence type="ECO:0000313" key="2">
    <source>
        <dbReference type="EMBL" id="PJZ03707.1"/>
    </source>
</evidence>
<keyword evidence="1" id="KW-1133">Transmembrane helix</keyword>
<keyword evidence="3" id="KW-1185">Reference proteome</keyword>
<proteinExistence type="predicted"/>
<protein>
    <submittedName>
        <fullName evidence="2">Uncharacterized protein</fullName>
    </submittedName>
</protein>
<dbReference type="OrthoDB" id="6434310at2"/>
<evidence type="ECO:0000256" key="1">
    <source>
        <dbReference type="SAM" id="Phobius"/>
    </source>
</evidence>
<gene>
    <name evidence="2" type="ORF">PRCB_20890</name>
</gene>
<name>A0A2M9W848_9GAMM</name>
<accession>A0A2M9W848</accession>
<keyword evidence="1" id="KW-0812">Transmembrane</keyword>
<evidence type="ECO:0000313" key="3">
    <source>
        <dbReference type="Proteomes" id="UP000232062"/>
    </source>
</evidence>